<dbReference type="InterPro" id="IPR036188">
    <property type="entry name" value="FAD/NAD-bd_sf"/>
</dbReference>
<dbReference type="GO" id="GO:0016491">
    <property type="term" value="F:oxidoreductase activity"/>
    <property type="evidence" value="ECO:0007669"/>
    <property type="project" value="InterPro"/>
</dbReference>
<feature type="domain" description="Amine oxidase" evidence="1">
    <location>
        <begin position="15"/>
        <end position="410"/>
    </location>
</feature>
<protein>
    <submittedName>
        <fullName evidence="2">FAD-dependent oxidoreductase</fullName>
    </submittedName>
</protein>
<name>A0A7L5DXJ3_9SPHI</name>
<organism evidence="2 3">
    <name type="scientific">Mucilaginibacter robiniae</name>
    <dbReference type="NCBI Taxonomy" id="2728022"/>
    <lineage>
        <taxon>Bacteria</taxon>
        <taxon>Pseudomonadati</taxon>
        <taxon>Bacteroidota</taxon>
        <taxon>Sphingobacteriia</taxon>
        <taxon>Sphingobacteriales</taxon>
        <taxon>Sphingobacteriaceae</taxon>
        <taxon>Mucilaginibacter</taxon>
    </lineage>
</organism>
<evidence type="ECO:0000313" key="3">
    <source>
        <dbReference type="Proteomes" id="UP000503278"/>
    </source>
</evidence>
<gene>
    <name evidence="2" type="ORF">HH214_02500</name>
</gene>
<evidence type="ECO:0000313" key="2">
    <source>
        <dbReference type="EMBL" id="QJD94827.1"/>
    </source>
</evidence>
<dbReference type="InterPro" id="IPR002937">
    <property type="entry name" value="Amino_oxidase"/>
</dbReference>
<dbReference type="KEGG" id="mrob:HH214_02500"/>
<accession>A0A7L5DXJ3</accession>
<proteinExistence type="predicted"/>
<keyword evidence="3" id="KW-1185">Reference proteome</keyword>
<dbReference type="Pfam" id="PF01593">
    <property type="entry name" value="Amino_oxidase"/>
    <property type="match status" value="1"/>
</dbReference>
<dbReference type="RefSeq" id="WP_169605844.1">
    <property type="nucleotide sequence ID" value="NZ_CP051682.1"/>
</dbReference>
<dbReference type="AlphaFoldDB" id="A0A7L5DXJ3"/>
<dbReference type="Proteomes" id="UP000503278">
    <property type="component" value="Chromosome"/>
</dbReference>
<dbReference type="Gene3D" id="3.50.50.60">
    <property type="entry name" value="FAD/NAD(P)-binding domain"/>
    <property type="match status" value="1"/>
</dbReference>
<evidence type="ECO:0000259" key="1">
    <source>
        <dbReference type="Pfam" id="PF01593"/>
    </source>
</evidence>
<reference evidence="2 3" key="1">
    <citation type="submission" date="2020-04" db="EMBL/GenBank/DDBJ databases">
        <title>Genome sequencing of novel species.</title>
        <authorList>
            <person name="Heo J."/>
            <person name="Kim S.-J."/>
            <person name="Kim J.-S."/>
            <person name="Hong S.-B."/>
            <person name="Kwon S.-W."/>
        </authorList>
    </citation>
    <scope>NUCLEOTIDE SEQUENCE [LARGE SCALE GENOMIC DNA]</scope>
    <source>
        <strain evidence="2 3">F39-2</strain>
    </source>
</reference>
<sequence length="414" mass="45421">MNKPYVDVLIIGAGLAGLTAAKLLKQAGKSVKVLEALDGVGGRVRTDKVNGFLLDRGFQVLLTAYPETRELLDYESLNLKPFVPGALIVNEKGSTELGDPSQQPSMLLETLFSSAGTLVDKVKVLQLKLKLAGISVDDLFKHPETTTLEYLEDYGFSKRIIQQFFQPFMAGIFLEPELRTSSRMFEFVFKVFSEDDTSVPAKGMGRIAEQLAQGLTPDELILNERVVQLDGQIAITASGQKYFGSKIIMATYPADFPLPYPRQKVKSHAVTNLYFTANQPPVAKPIIVLNASAQKLVNNLAVMDQVSADYAPSGKSLISVSVLGDHSREPDAVLGQKVIQELSKWYPDSLSWQHLKTYHIAHALPEDASVRNEISPLGLKRSEHHYVCGDYLLNGSINAALKTGRMVAEMLIAG</sequence>
<dbReference type="EMBL" id="CP051682">
    <property type="protein sequence ID" value="QJD94827.1"/>
    <property type="molecule type" value="Genomic_DNA"/>
</dbReference>
<dbReference type="SUPFAM" id="SSF51905">
    <property type="entry name" value="FAD/NAD(P)-binding domain"/>
    <property type="match status" value="1"/>
</dbReference>
<dbReference type="PANTHER" id="PTHR42841">
    <property type="entry name" value="AMINE OXIDASE"/>
    <property type="match status" value="1"/>
</dbReference>